<gene>
    <name evidence="1" type="ORF">OXPF_34490</name>
</gene>
<dbReference type="EMBL" id="LKET01000045">
    <property type="protein sequence ID" value="KPU43017.1"/>
    <property type="molecule type" value="Genomic_DNA"/>
</dbReference>
<proteinExistence type="predicted"/>
<organism evidence="1 2">
    <name type="scientific">Oxobacter pfennigii</name>
    <dbReference type="NCBI Taxonomy" id="36849"/>
    <lineage>
        <taxon>Bacteria</taxon>
        <taxon>Bacillati</taxon>
        <taxon>Bacillota</taxon>
        <taxon>Clostridia</taxon>
        <taxon>Eubacteriales</taxon>
        <taxon>Clostridiaceae</taxon>
        <taxon>Oxobacter</taxon>
    </lineage>
</organism>
<evidence type="ECO:0000313" key="1">
    <source>
        <dbReference type="EMBL" id="KPU43017.1"/>
    </source>
</evidence>
<evidence type="ECO:0000313" key="2">
    <source>
        <dbReference type="Proteomes" id="UP000050326"/>
    </source>
</evidence>
<accession>A0A0P8W5R4</accession>
<dbReference type="Proteomes" id="UP000050326">
    <property type="component" value="Unassembled WGS sequence"/>
</dbReference>
<dbReference type="AlphaFoldDB" id="A0A0P8W5R4"/>
<comment type="caution">
    <text evidence="1">The sequence shown here is derived from an EMBL/GenBank/DDBJ whole genome shotgun (WGS) entry which is preliminary data.</text>
</comment>
<name>A0A0P8W5R4_9CLOT</name>
<protein>
    <submittedName>
        <fullName evidence="1">Uncharacterized protein</fullName>
    </submittedName>
</protein>
<dbReference type="STRING" id="36849.OXPF_34490"/>
<keyword evidence="2" id="KW-1185">Reference proteome</keyword>
<dbReference type="RefSeq" id="WP_054876444.1">
    <property type="nucleotide sequence ID" value="NZ_LKET01000045.1"/>
</dbReference>
<reference evidence="1 2" key="1">
    <citation type="submission" date="2015-09" db="EMBL/GenBank/DDBJ databases">
        <title>Genome sequence of Oxobacter pfennigii DSM 3222.</title>
        <authorList>
            <person name="Poehlein A."/>
            <person name="Bengelsdorf F.R."/>
            <person name="Schiel-Bengelsdorf B."/>
            <person name="Duerre P."/>
            <person name="Daniel R."/>
        </authorList>
    </citation>
    <scope>NUCLEOTIDE SEQUENCE [LARGE SCALE GENOMIC DNA]</scope>
    <source>
        <strain evidence="1 2">DSM 3222</strain>
    </source>
</reference>
<sequence>MNHFEIMSIDANIKMNAEVEGKNKEELKEIVKELKECGVLLYQSSKIMLEKVYQQDYEAINHIGQSSENEKIPLYI</sequence>